<dbReference type="Proteomes" id="UP001189429">
    <property type="component" value="Unassembled WGS sequence"/>
</dbReference>
<gene>
    <name evidence="2" type="ORF">PCOR1329_LOCUS44524</name>
</gene>
<sequence length="215" mass="23953">MFCALVENRSDGTRPRPKMYDFTVEADLTCSESFDPKAKPAAELDGQQGLCTELGASCSSSQSPSWPSSSSPQWRRGPPASPFTAAREAERSDRGATWWHKEAKQRETAQQDRLVEIAGECNNFDVTTFTENQRRRHVIEGTAEAADYVEAETTPKKLQRGAGQQVRLLAEKNNMTITNTRGTWRPNFFGDGGVSSIDYISAPWRLCSSWRSRGP</sequence>
<evidence type="ECO:0000313" key="2">
    <source>
        <dbReference type="EMBL" id="CAK0852878.1"/>
    </source>
</evidence>
<feature type="compositionally biased region" description="Low complexity" evidence="1">
    <location>
        <begin position="59"/>
        <end position="74"/>
    </location>
</feature>
<reference evidence="2" key="1">
    <citation type="submission" date="2023-10" db="EMBL/GenBank/DDBJ databases">
        <authorList>
            <person name="Chen Y."/>
            <person name="Shah S."/>
            <person name="Dougan E. K."/>
            <person name="Thang M."/>
            <person name="Chan C."/>
        </authorList>
    </citation>
    <scope>NUCLEOTIDE SEQUENCE [LARGE SCALE GENOMIC DNA]</scope>
</reference>
<feature type="region of interest" description="Disordered" evidence="1">
    <location>
        <begin position="55"/>
        <end position="102"/>
    </location>
</feature>
<evidence type="ECO:0000313" key="3">
    <source>
        <dbReference type="Proteomes" id="UP001189429"/>
    </source>
</evidence>
<organism evidence="2 3">
    <name type="scientific">Prorocentrum cordatum</name>
    <dbReference type="NCBI Taxonomy" id="2364126"/>
    <lineage>
        <taxon>Eukaryota</taxon>
        <taxon>Sar</taxon>
        <taxon>Alveolata</taxon>
        <taxon>Dinophyceae</taxon>
        <taxon>Prorocentrales</taxon>
        <taxon>Prorocentraceae</taxon>
        <taxon>Prorocentrum</taxon>
    </lineage>
</organism>
<name>A0ABN9U257_9DINO</name>
<dbReference type="EMBL" id="CAUYUJ010015352">
    <property type="protein sequence ID" value="CAK0852878.1"/>
    <property type="molecule type" value="Genomic_DNA"/>
</dbReference>
<comment type="caution">
    <text evidence="2">The sequence shown here is derived from an EMBL/GenBank/DDBJ whole genome shotgun (WGS) entry which is preliminary data.</text>
</comment>
<accession>A0ABN9U257</accession>
<keyword evidence="3" id="KW-1185">Reference proteome</keyword>
<evidence type="ECO:0000256" key="1">
    <source>
        <dbReference type="SAM" id="MobiDB-lite"/>
    </source>
</evidence>
<feature type="non-terminal residue" evidence="2">
    <location>
        <position position="215"/>
    </location>
</feature>
<proteinExistence type="predicted"/>
<protein>
    <submittedName>
        <fullName evidence="2">Uncharacterized protein</fullName>
    </submittedName>
</protein>
<feature type="compositionally biased region" description="Basic and acidic residues" evidence="1">
    <location>
        <begin position="87"/>
        <end position="102"/>
    </location>
</feature>